<feature type="transmembrane region" description="Helical" evidence="11">
    <location>
        <begin position="401"/>
        <end position="422"/>
    </location>
</feature>
<dbReference type="InterPro" id="IPR026899">
    <property type="entry name" value="FKS1-like_dom1"/>
</dbReference>
<proteinExistence type="inferred from homology"/>
<keyword evidence="4" id="KW-0328">Glycosyltransferase</keyword>
<dbReference type="InterPro" id="IPR003440">
    <property type="entry name" value="Glyco_trans_48_dom"/>
</dbReference>
<evidence type="ECO:0000256" key="9">
    <source>
        <dbReference type="ARBA" id="ARBA00031935"/>
    </source>
</evidence>
<evidence type="ECO:0000256" key="8">
    <source>
        <dbReference type="ARBA" id="ARBA00023136"/>
    </source>
</evidence>
<keyword evidence="7 11" id="KW-1133">Transmembrane helix</keyword>
<dbReference type="GO" id="GO:0003843">
    <property type="term" value="F:1,3-beta-D-glucan synthase activity"/>
    <property type="evidence" value="ECO:0007669"/>
    <property type="project" value="UniProtKB-EC"/>
</dbReference>
<evidence type="ECO:0000313" key="14">
    <source>
        <dbReference type="Proteomes" id="UP000536275"/>
    </source>
</evidence>
<dbReference type="GO" id="GO:0051278">
    <property type="term" value="P:fungal-type cell wall polysaccharide biosynthetic process"/>
    <property type="evidence" value="ECO:0007669"/>
    <property type="project" value="TreeGrafter"/>
</dbReference>
<keyword evidence="8 11" id="KW-0472">Membrane</keyword>
<keyword evidence="5" id="KW-0808">Transferase</keyword>
<gene>
    <name evidence="13" type="ORF">FOB64_000862</name>
</gene>
<dbReference type="Pfam" id="PF02364">
    <property type="entry name" value="Glucan_synthase"/>
    <property type="match status" value="2"/>
</dbReference>
<dbReference type="Proteomes" id="UP000536275">
    <property type="component" value="Unassembled WGS sequence"/>
</dbReference>
<dbReference type="GO" id="GO:0000148">
    <property type="term" value="C:1,3-beta-D-glucan synthase complex"/>
    <property type="evidence" value="ECO:0007669"/>
    <property type="project" value="InterPro"/>
</dbReference>
<feature type="transmembrane region" description="Helical" evidence="11">
    <location>
        <begin position="543"/>
        <end position="564"/>
    </location>
</feature>
<feature type="transmembrane region" description="Helical" evidence="11">
    <location>
        <begin position="360"/>
        <end position="380"/>
    </location>
</feature>
<feature type="transmembrane region" description="Helical" evidence="11">
    <location>
        <begin position="1117"/>
        <end position="1136"/>
    </location>
</feature>
<evidence type="ECO:0000256" key="5">
    <source>
        <dbReference type="ARBA" id="ARBA00022679"/>
    </source>
</evidence>
<evidence type="ECO:0000256" key="11">
    <source>
        <dbReference type="SAM" id="Phobius"/>
    </source>
</evidence>
<dbReference type="SMART" id="SM01205">
    <property type="entry name" value="FKS1_dom1"/>
    <property type="match status" value="1"/>
</dbReference>
<dbReference type="Pfam" id="PF23605">
    <property type="entry name" value="FKS1_dom2"/>
    <property type="match status" value="1"/>
</dbReference>
<dbReference type="GO" id="GO:0005886">
    <property type="term" value="C:plasma membrane"/>
    <property type="evidence" value="ECO:0007669"/>
    <property type="project" value="TreeGrafter"/>
</dbReference>
<dbReference type="PANTHER" id="PTHR12741:SF97">
    <property type="entry name" value="1,3-BETA-GLUCAN SYNTHASE"/>
    <property type="match status" value="1"/>
</dbReference>
<feature type="transmembrane region" description="Helical" evidence="11">
    <location>
        <begin position="315"/>
        <end position="333"/>
    </location>
</feature>
<sequence>MPKKKLQSSQVDKDDSIELLKRTATAINRNPKGYTSAFPSTGFRTPYVNSSRWHEVEKIGNFDDFEDKFNDEPGKQLGENGIYDIYSNKYDPYPTWNPPEAVPITREDIEAIFLQLTTIFGFQFDNTRNMFDYLMRLLDSRTSRLGPTHALRSIHADYIGGMNSNFRKWYFAAQLDIDDFVGFDNLAKNGKIKGSNDPVPTLEQAESQWSTNMLALSPTDSTHNHSPLQLLPRQSYILVDGKYRRRDKDHESVIGYDDMNQLFWYSKGLERLVLADKKSRLMSLPPGERYEELNQVLWNRVFYKTFKENRGWSHVLVNFHRVWIIHSAVFWYYTAFNSPTLYTKNYQPALDNQPTTQARLSVLAFGGVVAIVIDIISLLFELRFIPRKWTGAQPVSKRLALLILALILNVGPSVYLFMFIPLNVQNTVGLVISAFQFSFSVIMVLYLSTVPLGRLFSKKPKANDRRFLPQRSFVTNFYSLAEGDRVASYGLWFAIFVSKFIESYFFLTLSLRDPVRELSIMKMSRCAGEVWLGNWFCTRQPTIVLGLIYLTDLVLFILDTYLWYIVWNTVFSVCRSFYIGVSIWTPWRNIFSRLPKRIFSKIISVSGDKNIKSKLLVSQVWNSIIISMYREHLISLEHVQKLIYKQIDNPGVEGDSVLKEPIFFVSQEDQTIKSSLFQDQAEAQRRITFFAQSLSTPMPEVGPVHLMPSFTVLIPHYSEKITLSLREIIREEEQYSHVTMLEYLKSLHPLEWSCFVKDTKLLAEEFESIRLSSKLKERNLMIYRTIPSDSRTISGFMNYSRAIKLLFDVENPDSTKFGTENDKLEQAAIMAHRKFRIITSMQRLKYFTPEEKENTEFLLRAYPELQICYLDEEVDEASGEIVYYSALVDGSCAILENGEREPKYRIRLSGNPILGDGKSDNQNHSLIFCRGEYIQLVDANQDNYLEECLKIRSILAEFEEATFPLDPYSTDLEGTESVYPVAIIGTREYIFSENIGILGDVAAGKEQTFGTLFARTLAHIGGKLHYGHPDFLNGIFMTTRGGVSKAQKGLHLNEDIYAGMNVVLRGGRIKHCEYMQCGKGRDLGFGSILNFTTKIGAGMGEFLSFYYAHSGFHLNNLFIMLSIHLFLLVGANLAALTSESTICEYDRFRPITDPKRPHGCYNLIPVVHWLQRCIFSIFIVFVISFVPLAVQELTERGFYKAITRLGKQFASFLRCLKCLFVKSMPIRCPVIFQLVEPGILPQVGGLQL</sequence>
<evidence type="ECO:0000256" key="3">
    <source>
        <dbReference type="ARBA" id="ARBA00012589"/>
    </source>
</evidence>
<reference evidence="13 14" key="1">
    <citation type="submission" date="2020-03" db="EMBL/GenBank/DDBJ databases">
        <title>FDA dAtabase for Regulatory Grade micrObial Sequences (FDA-ARGOS): Supporting development and validation of Infectious Disease Dx tests.</title>
        <authorList>
            <person name="Campos J."/>
            <person name="Goldberg B."/>
            <person name="Tallon L."/>
            <person name="Sadzewicz L."/>
            <person name="Vavikolanu K."/>
            <person name="Mehta A."/>
            <person name="Aluvathingal J."/>
            <person name="Nadendla S."/>
            <person name="Nandy P."/>
            <person name="Geyer C."/>
            <person name="Yan Y."/>
            <person name="Sichtig H."/>
        </authorList>
    </citation>
    <scope>NUCLEOTIDE SEQUENCE [LARGE SCALE GENOMIC DNA]</scope>
    <source>
        <strain evidence="13 14">FDAARGOS_656</strain>
    </source>
</reference>
<dbReference type="InterPro" id="IPR056261">
    <property type="entry name" value="FKS1-like_dom2"/>
</dbReference>
<comment type="catalytic activity">
    <reaction evidence="10">
        <text>[(1-&gt;3)-beta-D-glucosyl](n) + UDP-alpha-D-glucose = [(1-&gt;3)-beta-D-glucosyl](n+1) + UDP + H(+)</text>
        <dbReference type="Rhea" id="RHEA:21476"/>
        <dbReference type="Rhea" id="RHEA-COMP:11146"/>
        <dbReference type="Rhea" id="RHEA-COMP:14303"/>
        <dbReference type="ChEBI" id="CHEBI:15378"/>
        <dbReference type="ChEBI" id="CHEBI:37671"/>
        <dbReference type="ChEBI" id="CHEBI:58223"/>
        <dbReference type="ChEBI" id="CHEBI:58885"/>
        <dbReference type="EC" id="2.4.1.34"/>
    </reaction>
</comment>
<comment type="caution">
    <text evidence="13">The sequence shown here is derived from an EMBL/GenBank/DDBJ whole genome shotgun (WGS) entry which is preliminary data.</text>
</comment>
<organism evidence="13 14">
    <name type="scientific">Candida albicans</name>
    <name type="common">Yeast</name>
    <dbReference type="NCBI Taxonomy" id="5476"/>
    <lineage>
        <taxon>Eukaryota</taxon>
        <taxon>Fungi</taxon>
        <taxon>Dikarya</taxon>
        <taxon>Ascomycota</taxon>
        <taxon>Saccharomycotina</taxon>
        <taxon>Pichiomycetes</taxon>
        <taxon>Debaryomycetaceae</taxon>
        <taxon>Candida/Lodderomyces clade</taxon>
        <taxon>Candida</taxon>
    </lineage>
</organism>
<evidence type="ECO:0000256" key="6">
    <source>
        <dbReference type="ARBA" id="ARBA00022692"/>
    </source>
</evidence>
<dbReference type="AlphaFoldDB" id="A0A8H6F6Q0"/>
<evidence type="ECO:0000256" key="7">
    <source>
        <dbReference type="ARBA" id="ARBA00022989"/>
    </source>
</evidence>
<evidence type="ECO:0000313" key="13">
    <source>
        <dbReference type="EMBL" id="KAF6071906.1"/>
    </source>
</evidence>
<evidence type="ECO:0000256" key="4">
    <source>
        <dbReference type="ARBA" id="ARBA00022676"/>
    </source>
</evidence>
<feature type="domain" description="1,3-beta-glucan synthase component FKS1-like" evidence="12">
    <location>
        <begin position="211"/>
        <end position="277"/>
    </location>
</feature>
<evidence type="ECO:0000256" key="2">
    <source>
        <dbReference type="ARBA" id="ARBA00009040"/>
    </source>
</evidence>
<protein>
    <recommendedName>
        <fullName evidence="3">1,3-beta-glucan synthase</fullName>
        <ecNumber evidence="3">2.4.1.34</ecNumber>
    </recommendedName>
    <alternativeName>
        <fullName evidence="9">1,3-beta-D-glucan-UDP glucosyltransferase</fullName>
    </alternativeName>
</protein>
<dbReference type="EMBL" id="JABWAD010000010">
    <property type="protein sequence ID" value="KAF6071906.1"/>
    <property type="molecule type" value="Genomic_DNA"/>
</dbReference>
<dbReference type="GO" id="GO:0006075">
    <property type="term" value="P:(1-&gt;3)-beta-D-glucan biosynthetic process"/>
    <property type="evidence" value="ECO:0007669"/>
    <property type="project" value="InterPro"/>
</dbReference>
<keyword evidence="6 11" id="KW-0812">Transmembrane</keyword>
<feature type="transmembrane region" description="Helical" evidence="11">
    <location>
        <begin position="1169"/>
        <end position="1190"/>
    </location>
</feature>
<comment type="similarity">
    <text evidence="2">Belongs to the glycosyltransferase 48 family.</text>
</comment>
<evidence type="ECO:0000259" key="12">
    <source>
        <dbReference type="SMART" id="SM01205"/>
    </source>
</evidence>
<comment type="subcellular location">
    <subcellularLocation>
        <location evidence="1">Membrane</location>
        <topology evidence="1">Multi-pass membrane protein</topology>
    </subcellularLocation>
</comment>
<dbReference type="EC" id="2.4.1.34" evidence="3"/>
<name>A0A8H6F6Q0_CANAX</name>
<feature type="transmembrane region" description="Helical" evidence="11">
    <location>
        <begin position="434"/>
        <end position="456"/>
    </location>
</feature>
<dbReference type="Pfam" id="PF14288">
    <property type="entry name" value="FKS1_dom1"/>
    <property type="match status" value="1"/>
</dbReference>
<accession>A0A8H6F6Q0</accession>
<evidence type="ECO:0000256" key="10">
    <source>
        <dbReference type="ARBA" id="ARBA00047777"/>
    </source>
</evidence>
<dbReference type="PANTHER" id="PTHR12741">
    <property type="entry name" value="LYST-INTERACTING PROTEIN LIP5 DOPAMINE RESPONSIVE PROTEIN DRG-1"/>
    <property type="match status" value="1"/>
</dbReference>
<evidence type="ECO:0000256" key="1">
    <source>
        <dbReference type="ARBA" id="ARBA00004141"/>
    </source>
</evidence>